<feature type="compositionally biased region" description="Polar residues" evidence="2">
    <location>
        <begin position="1"/>
        <end position="30"/>
    </location>
</feature>
<feature type="region of interest" description="Disordered" evidence="2">
    <location>
        <begin position="233"/>
        <end position="271"/>
    </location>
</feature>
<feature type="compositionally biased region" description="Basic and acidic residues" evidence="2">
    <location>
        <begin position="537"/>
        <end position="547"/>
    </location>
</feature>
<feature type="compositionally biased region" description="Low complexity" evidence="2">
    <location>
        <begin position="792"/>
        <end position="809"/>
    </location>
</feature>
<comment type="function">
    <text evidence="1">May be involved in neurite outgrowth.</text>
</comment>
<dbReference type="Pfam" id="PF15235">
    <property type="entry name" value="GRIN_C"/>
    <property type="match status" value="1"/>
</dbReference>
<evidence type="ECO:0000259" key="3">
    <source>
        <dbReference type="Pfam" id="PF15235"/>
    </source>
</evidence>
<feature type="region of interest" description="Disordered" evidence="2">
    <location>
        <begin position="1"/>
        <end position="111"/>
    </location>
</feature>
<evidence type="ECO:0000313" key="4">
    <source>
        <dbReference type="Ensembl" id="ENSSFOP00015056042.1"/>
    </source>
</evidence>
<evidence type="ECO:0000313" key="5">
    <source>
        <dbReference type="Proteomes" id="UP000694397"/>
    </source>
</evidence>
<feature type="region of interest" description="Disordered" evidence="2">
    <location>
        <begin position="537"/>
        <end position="716"/>
    </location>
</feature>
<feature type="compositionally biased region" description="Polar residues" evidence="2">
    <location>
        <begin position="758"/>
        <end position="772"/>
    </location>
</feature>
<dbReference type="GeneTree" id="ENSGT00570000079168"/>
<feature type="compositionally biased region" description="Basic and acidic residues" evidence="2">
    <location>
        <begin position="562"/>
        <end position="573"/>
    </location>
</feature>
<evidence type="ECO:0000256" key="1">
    <source>
        <dbReference type="ARBA" id="ARBA00002358"/>
    </source>
</evidence>
<feature type="compositionally biased region" description="Low complexity" evidence="2">
    <location>
        <begin position="180"/>
        <end position="191"/>
    </location>
</feature>
<feature type="compositionally biased region" description="Basic residues" evidence="2">
    <location>
        <begin position="775"/>
        <end position="784"/>
    </location>
</feature>
<dbReference type="PANTHER" id="PTHR15718">
    <property type="entry name" value="G PROTEIN-REGULATED INDUCER OF NEURITE OUTGROWTH C-TERMINAL DOMAIN-CONTAINING PROTEIN"/>
    <property type="match status" value="1"/>
</dbReference>
<proteinExistence type="predicted"/>
<feature type="compositionally biased region" description="Basic and acidic residues" evidence="2">
    <location>
        <begin position="690"/>
        <end position="707"/>
    </location>
</feature>
<feature type="region of interest" description="Disordered" evidence="2">
    <location>
        <begin position="756"/>
        <end position="809"/>
    </location>
</feature>
<name>A0A8C9TPP3_SCLFO</name>
<dbReference type="Ensembl" id="ENSSFOT00015068438.1">
    <property type="protein sequence ID" value="ENSSFOP00015056042.1"/>
    <property type="gene ID" value="ENSSFOG00015033242.1"/>
</dbReference>
<dbReference type="OrthoDB" id="10049175at2759"/>
<protein>
    <recommendedName>
        <fullName evidence="3">G protein-regulated inducer of neurite outgrowth C-terminal domain-containing protein</fullName>
    </recommendedName>
</protein>
<dbReference type="InterPro" id="IPR026646">
    <property type="entry name" value="GPRIN2-like/GPRIN3"/>
</dbReference>
<dbReference type="PANTHER" id="PTHR15718:SF6">
    <property type="entry name" value="G PROTEIN-REGULATED INDUCER OF NEURITE OUTGROWTH 3"/>
    <property type="match status" value="1"/>
</dbReference>
<reference evidence="4" key="2">
    <citation type="submission" date="2025-08" db="UniProtKB">
        <authorList>
            <consortium name="Ensembl"/>
        </authorList>
    </citation>
    <scope>IDENTIFICATION</scope>
</reference>
<dbReference type="GO" id="GO:0031175">
    <property type="term" value="P:neuron projection development"/>
    <property type="evidence" value="ECO:0007669"/>
    <property type="project" value="TreeGrafter"/>
</dbReference>
<dbReference type="Proteomes" id="UP000694397">
    <property type="component" value="Chromosome 16"/>
</dbReference>
<dbReference type="GO" id="GO:0005886">
    <property type="term" value="C:plasma membrane"/>
    <property type="evidence" value="ECO:0007669"/>
    <property type="project" value="TreeGrafter"/>
</dbReference>
<feature type="compositionally biased region" description="Basic and acidic residues" evidence="2">
    <location>
        <begin position="251"/>
        <end position="264"/>
    </location>
</feature>
<feature type="compositionally biased region" description="Basic and acidic residues" evidence="2">
    <location>
        <begin position="74"/>
        <end position="110"/>
    </location>
</feature>
<feature type="region of interest" description="Disordered" evidence="2">
    <location>
        <begin position="152"/>
        <end position="216"/>
    </location>
</feature>
<feature type="compositionally biased region" description="Polar residues" evidence="2">
    <location>
        <begin position="657"/>
        <end position="674"/>
    </location>
</feature>
<feature type="compositionally biased region" description="Polar residues" evidence="2">
    <location>
        <begin position="206"/>
        <end position="215"/>
    </location>
</feature>
<reference evidence="4 5" key="1">
    <citation type="submission" date="2019-04" db="EMBL/GenBank/DDBJ databases">
        <authorList>
            <consortium name="Wellcome Sanger Institute Data Sharing"/>
        </authorList>
    </citation>
    <scope>NUCLEOTIDE SEQUENCE [LARGE SCALE GENOMIC DNA]</scope>
</reference>
<gene>
    <name evidence="4" type="primary">gprin3b</name>
</gene>
<dbReference type="AlphaFoldDB" id="A0A8C9TPP3"/>
<feature type="compositionally biased region" description="Polar residues" evidence="2">
    <location>
        <begin position="234"/>
        <end position="244"/>
    </location>
</feature>
<feature type="compositionally biased region" description="Low complexity" evidence="2">
    <location>
        <begin position="593"/>
        <end position="615"/>
    </location>
</feature>
<organism evidence="4 5">
    <name type="scientific">Scleropages formosus</name>
    <name type="common">Asian bonytongue</name>
    <name type="synonym">Osteoglossum formosum</name>
    <dbReference type="NCBI Taxonomy" id="113540"/>
    <lineage>
        <taxon>Eukaryota</taxon>
        <taxon>Metazoa</taxon>
        <taxon>Chordata</taxon>
        <taxon>Craniata</taxon>
        <taxon>Vertebrata</taxon>
        <taxon>Euteleostomi</taxon>
        <taxon>Actinopterygii</taxon>
        <taxon>Neopterygii</taxon>
        <taxon>Teleostei</taxon>
        <taxon>Osteoglossocephala</taxon>
        <taxon>Osteoglossomorpha</taxon>
        <taxon>Osteoglossiformes</taxon>
        <taxon>Osteoglossidae</taxon>
        <taxon>Scleropages</taxon>
    </lineage>
</organism>
<feature type="domain" description="G protein-regulated inducer of neurite outgrowth C-terminal" evidence="3">
    <location>
        <begin position="690"/>
        <end position="804"/>
    </location>
</feature>
<feature type="compositionally biased region" description="Polar residues" evidence="2">
    <location>
        <begin position="626"/>
        <end position="647"/>
    </location>
</feature>
<accession>A0A8C9TPP3</accession>
<evidence type="ECO:0000256" key="2">
    <source>
        <dbReference type="SAM" id="MobiDB-lite"/>
    </source>
</evidence>
<sequence>MVLQPAVSNSPGNKESNANLESEPNLNLATDSAEAAEPKLVSACSKTANAGTTDKPPDNSKASRGCASYTSAPAKDDGKKCERQTVQDPGLKTDPKRMCSNDVKETHRNSEANLSVVTAGLSSPLLASKVDLPSNDRGAKVQVSEKAFVESKAQDFRTDTSKGSPECNSKMVLTPESRHSLSARSSASEVSTCGRDNVGSAAMATGSGTSLSSRSKGCDKVASISTMLAVAPTRSENPLQTPKVETSAALSEKHPQPECQKMDKSPGSLSRCTLLGDSQQEATVKGPESTICLKKDLKSPDCSKTSFRQDDGRVAAQSKLNTARHQKSETPPVQVADKAQGTVVLLPEGTQTNQEQPRQYKEAGTMTKSMESCLPSLKKCQDAEVQAVADVCSRSVATSPHLFPVSRPHVSHGALPEERGNLAIVGPTNAGSPHIYQTSKGSAVFCDASSQTLVSSQAHSSLPPCAGHHAADHLAEKVRVEAGLCGDQNTSVLHHPGMALHDKGLGAKPKEPGLPLCNVLQPLQPVYQINIEPCTHPDAKSSVHTQDKQSVTAPRPSIRSEPPSKERSLEGSDRSLSTKSTTSKQLCQVVSDSAASSAQAAKGPAAKSSSSQSECPPQPAPPCVNATESKTADPSQLTTHLKGSQVTAVKDEGVKQVATQQGDNRTDCEASTGQGLVGPGKSTGQAVQGKSDKGVKKEQSGGHEKASKPTKSKRVQDVVWDEQGMTWEVYGACMDPESLGFAIQSHLQSKIREHERQVTTQVTRGKSISSEASPRRKTKQRQRNVLRSMLQSVRRPNCCVRPRPSSVLE</sequence>
<dbReference type="InterPro" id="IPR032745">
    <property type="entry name" value="GRIN_C"/>
</dbReference>
<reference evidence="4" key="3">
    <citation type="submission" date="2025-09" db="UniProtKB">
        <authorList>
            <consortium name="Ensembl"/>
        </authorList>
    </citation>
    <scope>IDENTIFICATION</scope>
</reference>
<keyword evidence="5" id="KW-1185">Reference proteome</keyword>